<feature type="compositionally biased region" description="Basic and acidic residues" evidence="10">
    <location>
        <begin position="116"/>
        <end position="125"/>
    </location>
</feature>
<feature type="compositionally biased region" description="Acidic residues" evidence="10">
    <location>
        <begin position="57"/>
        <end position="106"/>
    </location>
</feature>
<feature type="compositionally biased region" description="Basic residues" evidence="10">
    <location>
        <begin position="279"/>
        <end position="289"/>
    </location>
</feature>
<keyword evidence="7 9" id="KW-0687">Ribonucleoprotein</keyword>
<dbReference type="InterPro" id="IPR009292">
    <property type="entry name" value="RRP36"/>
</dbReference>
<feature type="region of interest" description="Disordered" evidence="10">
    <location>
        <begin position="28"/>
        <end position="146"/>
    </location>
</feature>
<feature type="compositionally biased region" description="Polar residues" evidence="10">
    <location>
        <begin position="193"/>
        <end position="202"/>
    </location>
</feature>
<name>A0ABR4MX25_9FUNG</name>
<sequence>MVERDELAKLSFGDLLTVQKAVGLKKFKRIWDNSGAGGRVVQEDSGARLRKRKMQEAEESDDDDESRDGEDASEDEDSDDSGDAEDDDDDDNDNDDDEHEDEEDDERQIRRSKTAPGKDKPERPGFQKKKRENKNMQVARDPRFESYTGKLNEDLFKRSYGFINSYEDDEIEMLKKEIKKEKDAERRAELQATLTSKASISRKNARANKEKAQNIKREWRKSEKELVGKGKKPFFLKKSDFKRIELVDKYKSLVAGGQDLDKVLEKRRKKNASREHRGIPAKRRVRDEQ</sequence>
<evidence type="ECO:0000313" key="12">
    <source>
        <dbReference type="Proteomes" id="UP001527925"/>
    </source>
</evidence>
<evidence type="ECO:0000256" key="7">
    <source>
        <dbReference type="ARBA" id="ARBA00023274"/>
    </source>
</evidence>
<comment type="function">
    <text evidence="8 9">Component of the 90S pre-ribosome involved in the maturation of rRNAs. Required for early cleavages of the pre-RNAs in the 40S ribosomal subunit maturation pathway.</text>
</comment>
<evidence type="ECO:0000256" key="6">
    <source>
        <dbReference type="ARBA" id="ARBA00023242"/>
    </source>
</evidence>
<proteinExistence type="inferred from homology"/>
<accession>A0ABR4MX25</accession>
<dbReference type="Proteomes" id="UP001527925">
    <property type="component" value="Unassembled WGS sequence"/>
</dbReference>
<evidence type="ECO:0000256" key="1">
    <source>
        <dbReference type="ARBA" id="ARBA00004604"/>
    </source>
</evidence>
<comment type="subunit">
    <text evidence="9">Associates with 90S and pre-40S pre-ribosomal particles.</text>
</comment>
<evidence type="ECO:0000313" key="11">
    <source>
        <dbReference type="EMBL" id="KAL2911825.1"/>
    </source>
</evidence>
<dbReference type="PANTHER" id="PTHR21738:SF0">
    <property type="entry name" value="RIBOSOMAL RNA PROCESSING PROTEIN 36 HOMOLOG"/>
    <property type="match status" value="1"/>
</dbReference>
<reference evidence="11 12" key="1">
    <citation type="submission" date="2023-09" db="EMBL/GenBank/DDBJ databases">
        <title>Pangenome analysis of Batrachochytrium dendrobatidis and related Chytrids.</title>
        <authorList>
            <person name="Yacoub M.N."/>
            <person name="Stajich J.E."/>
            <person name="James T.Y."/>
        </authorList>
    </citation>
    <scope>NUCLEOTIDE SEQUENCE [LARGE SCALE GENOMIC DNA]</scope>
    <source>
        <strain evidence="11 12">JEL0888</strain>
    </source>
</reference>
<evidence type="ECO:0000256" key="9">
    <source>
        <dbReference type="RuleBase" id="RU368027"/>
    </source>
</evidence>
<evidence type="ECO:0000256" key="8">
    <source>
        <dbReference type="ARBA" id="ARBA00025053"/>
    </source>
</evidence>
<dbReference type="PANTHER" id="PTHR21738">
    <property type="entry name" value="RIBOSOMAL RNA PROCESSING PROTEIN 36 HOMOLOG"/>
    <property type="match status" value="1"/>
</dbReference>
<keyword evidence="3 9" id="KW-0690">Ribosome biogenesis</keyword>
<feature type="region of interest" description="Disordered" evidence="10">
    <location>
        <begin position="193"/>
        <end position="214"/>
    </location>
</feature>
<protein>
    <recommendedName>
        <fullName evidence="9">rRNA biogenesis protein RRP36</fullName>
    </recommendedName>
</protein>
<keyword evidence="12" id="KW-1185">Reference proteome</keyword>
<evidence type="ECO:0000256" key="4">
    <source>
        <dbReference type="ARBA" id="ARBA00022552"/>
    </source>
</evidence>
<dbReference type="Pfam" id="PF06102">
    <property type="entry name" value="RRP36"/>
    <property type="match status" value="1"/>
</dbReference>
<organism evidence="11 12">
    <name type="scientific">Polyrhizophydium stewartii</name>
    <dbReference type="NCBI Taxonomy" id="2732419"/>
    <lineage>
        <taxon>Eukaryota</taxon>
        <taxon>Fungi</taxon>
        <taxon>Fungi incertae sedis</taxon>
        <taxon>Chytridiomycota</taxon>
        <taxon>Chytridiomycota incertae sedis</taxon>
        <taxon>Chytridiomycetes</taxon>
        <taxon>Rhizophydiales</taxon>
        <taxon>Rhizophydiales incertae sedis</taxon>
        <taxon>Polyrhizophydium</taxon>
    </lineage>
</organism>
<dbReference type="EMBL" id="JADGIZ020000086">
    <property type="protein sequence ID" value="KAL2911825.1"/>
    <property type="molecule type" value="Genomic_DNA"/>
</dbReference>
<evidence type="ECO:0000256" key="3">
    <source>
        <dbReference type="ARBA" id="ARBA00022517"/>
    </source>
</evidence>
<comment type="subcellular location">
    <subcellularLocation>
        <location evidence="1 9">Nucleus</location>
        <location evidence="1 9">Nucleolus</location>
    </subcellularLocation>
</comment>
<keyword evidence="5" id="KW-0175">Coiled coil</keyword>
<comment type="caution">
    <text evidence="11">The sequence shown here is derived from an EMBL/GenBank/DDBJ whole genome shotgun (WGS) entry which is preliminary data.</text>
</comment>
<evidence type="ECO:0000256" key="2">
    <source>
        <dbReference type="ARBA" id="ARBA00009418"/>
    </source>
</evidence>
<keyword evidence="6 9" id="KW-0539">Nucleus</keyword>
<keyword evidence="4 9" id="KW-0698">rRNA processing</keyword>
<evidence type="ECO:0000256" key="10">
    <source>
        <dbReference type="SAM" id="MobiDB-lite"/>
    </source>
</evidence>
<gene>
    <name evidence="11" type="primary">RRP36</name>
    <name evidence="11" type="ORF">HK105_208675</name>
</gene>
<comment type="similarity">
    <text evidence="2 9">Belongs to the RRP36 family.</text>
</comment>
<evidence type="ECO:0000256" key="5">
    <source>
        <dbReference type="ARBA" id="ARBA00023054"/>
    </source>
</evidence>
<feature type="region of interest" description="Disordered" evidence="10">
    <location>
        <begin position="266"/>
        <end position="289"/>
    </location>
</feature>